<evidence type="ECO:0000313" key="1">
    <source>
        <dbReference type="EMBL" id="KAH6641757.1"/>
    </source>
</evidence>
<organism evidence="1 2">
    <name type="scientific">Chaetomium tenue</name>
    <dbReference type="NCBI Taxonomy" id="1854479"/>
    <lineage>
        <taxon>Eukaryota</taxon>
        <taxon>Fungi</taxon>
        <taxon>Dikarya</taxon>
        <taxon>Ascomycota</taxon>
        <taxon>Pezizomycotina</taxon>
        <taxon>Sordariomycetes</taxon>
        <taxon>Sordariomycetidae</taxon>
        <taxon>Sordariales</taxon>
        <taxon>Chaetomiaceae</taxon>
        <taxon>Chaetomium</taxon>
    </lineage>
</organism>
<sequence length="59" mass="6831">MQRDTQFPLLSEKKGNFKEIQILYTAPGYHFSTRTIQESRSQQTSSRQGKARKGKEKSP</sequence>
<accession>A0ACB7PJI3</accession>
<dbReference type="EMBL" id="JAGIZQ010000002">
    <property type="protein sequence ID" value="KAH6641757.1"/>
    <property type="molecule type" value="Genomic_DNA"/>
</dbReference>
<name>A0ACB7PJI3_9PEZI</name>
<gene>
    <name evidence="1" type="ORF">F5144DRAFT_564787</name>
</gene>
<protein>
    <submittedName>
        <fullName evidence="1">Uncharacterized protein</fullName>
    </submittedName>
</protein>
<comment type="caution">
    <text evidence="1">The sequence shown here is derived from an EMBL/GenBank/DDBJ whole genome shotgun (WGS) entry which is preliminary data.</text>
</comment>
<dbReference type="Proteomes" id="UP000724584">
    <property type="component" value="Unassembled WGS sequence"/>
</dbReference>
<evidence type="ECO:0000313" key="2">
    <source>
        <dbReference type="Proteomes" id="UP000724584"/>
    </source>
</evidence>
<keyword evidence="2" id="KW-1185">Reference proteome</keyword>
<reference evidence="1 2" key="1">
    <citation type="journal article" date="2021" name="Nat. Commun.">
        <title>Genetic determinants of endophytism in the Arabidopsis root mycobiome.</title>
        <authorList>
            <person name="Mesny F."/>
            <person name="Miyauchi S."/>
            <person name="Thiergart T."/>
            <person name="Pickel B."/>
            <person name="Atanasova L."/>
            <person name="Karlsson M."/>
            <person name="Huettel B."/>
            <person name="Barry K.W."/>
            <person name="Haridas S."/>
            <person name="Chen C."/>
            <person name="Bauer D."/>
            <person name="Andreopoulos W."/>
            <person name="Pangilinan J."/>
            <person name="LaButti K."/>
            <person name="Riley R."/>
            <person name="Lipzen A."/>
            <person name="Clum A."/>
            <person name="Drula E."/>
            <person name="Henrissat B."/>
            <person name="Kohler A."/>
            <person name="Grigoriev I.V."/>
            <person name="Martin F.M."/>
            <person name="Hacquard S."/>
        </authorList>
    </citation>
    <scope>NUCLEOTIDE SEQUENCE [LARGE SCALE GENOMIC DNA]</scope>
    <source>
        <strain evidence="1 2">MPI-SDFR-AT-0079</strain>
    </source>
</reference>
<proteinExistence type="predicted"/>